<gene>
    <name evidence="3" type="ORF">ACFQVC_22590</name>
</gene>
<dbReference type="Pfam" id="PF04954">
    <property type="entry name" value="SIP"/>
    <property type="match status" value="1"/>
</dbReference>
<sequence>MTDKAKPTPTRATAAAATTGTTTGTTRTTTTATTATTATATEAAAPFQFFDAQVGRVQRLTPSMARITFTGAGGRGLHGMATAGRDQRIKLFLPHPGQGAPVMPPTQGPDWYTAWRALDPAVRGIMRTYTVRELESGELTVDFALHGGEAPASRWALDAAPGDRVGVLAPVESENSAYDYRPPQDTDWLLLTGDESALPAIAKILESVPPGTPVRAWLELRSPADRQDLPVLPDAEVTWLVGTPTADAIRDAELPPGTPYAWIAGESATVRAVRRHLVTDRGFDRTRVKFTGYWRRGATEDQLLATNEAA</sequence>
<dbReference type="InterPro" id="IPR007037">
    <property type="entry name" value="SIP_rossman_dom"/>
</dbReference>
<accession>A0ABW2JMS8</accession>
<evidence type="ECO:0000313" key="3">
    <source>
        <dbReference type="EMBL" id="MFC7307007.1"/>
    </source>
</evidence>
<dbReference type="PANTHER" id="PTHR30157">
    <property type="entry name" value="FERRIC REDUCTASE, NADPH-DEPENDENT"/>
    <property type="match status" value="1"/>
</dbReference>
<feature type="domain" description="FAD-binding FR-type" evidence="2">
    <location>
        <begin position="47"/>
        <end position="177"/>
    </location>
</feature>
<evidence type="ECO:0000313" key="4">
    <source>
        <dbReference type="Proteomes" id="UP001596523"/>
    </source>
</evidence>
<dbReference type="RefSeq" id="WP_381833113.1">
    <property type="nucleotide sequence ID" value="NZ_JBHTCF010000009.1"/>
</dbReference>
<dbReference type="Gene3D" id="3.40.50.80">
    <property type="entry name" value="Nucleotide-binding domain of ferredoxin-NADP reductase (FNR) module"/>
    <property type="match status" value="1"/>
</dbReference>
<dbReference type="CDD" id="cd06193">
    <property type="entry name" value="siderophore_interacting"/>
    <property type="match status" value="1"/>
</dbReference>
<feature type="compositionally biased region" description="Low complexity" evidence="1">
    <location>
        <begin position="7"/>
        <end position="32"/>
    </location>
</feature>
<dbReference type="InterPro" id="IPR039261">
    <property type="entry name" value="FNR_nucleotide-bd"/>
</dbReference>
<dbReference type="InterPro" id="IPR017938">
    <property type="entry name" value="Riboflavin_synthase-like_b-brl"/>
</dbReference>
<comment type="caution">
    <text evidence="3">The sequence shown here is derived from an EMBL/GenBank/DDBJ whole genome shotgun (WGS) entry which is preliminary data.</text>
</comment>
<protein>
    <submittedName>
        <fullName evidence="3">Siderophore-interacting protein</fullName>
    </submittedName>
</protein>
<evidence type="ECO:0000259" key="2">
    <source>
        <dbReference type="PROSITE" id="PS51384"/>
    </source>
</evidence>
<dbReference type="InterPro" id="IPR039374">
    <property type="entry name" value="SIP_fam"/>
</dbReference>
<dbReference type="PROSITE" id="PS51384">
    <property type="entry name" value="FAD_FR"/>
    <property type="match status" value="1"/>
</dbReference>
<proteinExistence type="predicted"/>
<keyword evidence="4" id="KW-1185">Reference proteome</keyword>
<name>A0ABW2JMS8_9ACTN</name>
<dbReference type="Proteomes" id="UP001596523">
    <property type="component" value="Unassembled WGS sequence"/>
</dbReference>
<dbReference type="Pfam" id="PF08021">
    <property type="entry name" value="FAD_binding_9"/>
    <property type="match status" value="1"/>
</dbReference>
<dbReference type="PANTHER" id="PTHR30157:SF0">
    <property type="entry name" value="NADPH-DEPENDENT FERRIC-CHELATE REDUCTASE"/>
    <property type="match status" value="1"/>
</dbReference>
<dbReference type="InterPro" id="IPR013113">
    <property type="entry name" value="SIP_FAD-bd"/>
</dbReference>
<organism evidence="3 4">
    <name type="scientific">Streptomyces monticola</name>
    <dbReference type="NCBI Taxonomy" id="2666263"/>
    <lineage>
        <taxon>Bacteria</taxon>
        <taxon>Bacillati</taxon>
        <taxon>Actinomycetota</taxon>
        <taxon>Actinomycetes</taxon>
        <taxon>Kitasatosporales</taxon>
        <taxon>Streptomycetaceae</taxon>
        <taxon>Streptomyces</taxon>
    </lineage>
</organism>
<feature type="region of interest" description="Disordered" evidence="1">
    <location>
        <begin position="1"/>
        <end position="32"/>
    </location>
</feature>
<reference evidence="4" key="1">
    <citation type="journal article" date="2019" name="Int. J. Syst. Evol. Microbiol.">
        <title>The Global Catalogue of Microorganisms (GCM) 10K type strain sequencing project: providing services to taxonomists for standard genome sequencing and annotation.</title>
        <authorList>
            <consortium name="The Broad Institute Genomics Platform"/>
            <consortium name="The Broad Institute Genome Sequencing Center for Infectious Disease"/>
            <person name="Wu L."/>
            <person name="Ma J."/>
        </authorList>
    </citation>
    <scope>NUCLEOTIDE SEQUENCE [LARGE SCALE GENOMIC DNA]</scope>
    <source>
        <strain evidence="4">SYNS20</strain>
    </source>
</reference>
<evidence type="ECO:0000256" key="1">
    <source>
        <dbReference type="SAM" id="MobiDB-lite"/>
    </source>
</evidence>
<dbReference type="SUPFAM" id="SSF63380">
    <property type="entry name" value="Riboflavin synthase domain-like"/>
    <property type="match status" value="1"/>
</dbReference>
<dbReference type="EMBL" id="JBHTCF010000009">
    <property type="protein sequence ID" value="MFC7307007.1"/>
    <property type="molecule type" value="Genomic_DNA"/>
</dbReference>
<dbReference type="InterPro" id="IPR017927">
    <property type="entry name" value="FAD-bd_FR_type"/>
</dbReference>
<dbReference type="Gene3D" id="2.40.30.10">
    <property type="entry name" value="Translation factors"/>
    <property type="match status" value="1"/>
</dbReference>